<sequence>MEKIVLPGLPTDNFSFMTVNIISYIFIIESL</sequence>
<reference evidence="1 2" key="1">
    <citation type="journal article" date="2013" name="PLoS ONE">
        <title>Assembly-driven community genomics of a hypersaline microbial ecosystem.</title>
        <authorList>
            <person name="Podell S."/>
            <person name="Ugalde J.A."/>
            <person name="Narasingarao P."/>
            <person name="Banfield J.F."/>
            <person name="Heidelberg K.B."/>
            <person name="Allen E.E."/>
        </authorList>
    </citation>
    <scope>NUCLEOTIDE SEQUENCE [LARGE SCALE GENOMIC DNA]</scope>
    <source>
        <strain evidence="2">J07HQW2</strain>
    </source>
</reference>
<dbReference type="STRING" id="1238425.J07HQW2_00847"/>
<protein>
    <submittedName>
        <fullName evidence="1">Uncharacterized protein</fullName>
    </submittedName>
</protein>
<dbReference type="Proteomes" id="UP000030710">
    <property type="component" value="Unassembled WGS sequence"/>
</dbReference>
<evidence type="ECO:0000313" key="1">
    <source>
        <dbReference type="EMBL" id="ERG94413.1"/>
    </source>
</evidence>
<dbReference type="HOGENOM" id="CLU_3394505_0_0_2"/>
<accession>U1NCL7</accession>
<name>U1NCL7_9EURY</name>
<dbReference type="EMBL" id="KE356561">
    <property type="protein sequence ID" value="ERG94413.1"/>
    <property type="molecule type" value="Genomic_DNA"/>
</dbReference>
<evidence type="ECO:0000313" key="2">
    <source>
        <dbReference type="Proteomes" id="UP000030710"/>
    </source>
</evidence>
<dbReference type="AlphaFoldDB" id="U1NCL7"/>
<proteinExistence type="predicted"/>
<organism evidence="1 2">
    <name type="scientific">Haloquadratum walsbyi J07HQW2</name>
    <dbReference type="NCBI Taxonomy" id="1238425"/>
    <lineage>
        <taxon>Archaea</taxon>
        <taxon>Methanobacteriati</taxon>
        <taxon>Methanobacteriota</taxon>
        <taxon>Stenosarchaea group</taxon>
        <taxon>Halobacteria</taxon>
        <taxon>Halobacteriales</taxon>
        <taxon>Haloferacaceae</taxon>
        <taxon>Haloquadratum</taxon>
    </lineage>
</organism>
<gene>
    <name evidence="1" type="ORF">J07HQW2_00847</name>
</gene>